<dbReference type="GO" id="GO:0006508">
    <property type="term" value="P:proteolysis"/>
    <property type="evidence" value="ECO:0007669"/>
    <property type="project" value="UniProtKB-KW"/>
</dbReference>
<gene>
    <name evidence="14" type="ORF">AVDCRST_MAG50-2248</name>
</gene>
<comment type="similarity">
    <text evidence="10">Belongs to the peptidase M48 family.</text>
</comment>
<keyword evidence="3 12" id="KW-0812">Transmembrane</keyword>
<evidence type="ECO:0000256" key="8">
    <source>
        <dbReference type="ARBA" id="ARBA00023049"/>
    </source>
</evidence>
<keyword evidence="8 10" id="KW-0482">Metalloprotease</keyword>
<evidence type="ECO:0000256" key="5">
    <source>
        <dbReference type="ARBA" id="ARBA00022801"/>
    </source>
</evidence>
<evidence type="ECO:0000256" key="9">
    <source>
        <dbReference type="ARBA" id="ARBA00023136"/>
    </source>
</evidence>
<reference evidence="14" key="1">
    <citation type="submission" date="2020-02" db="EMBL/GenBank/DDBJ databases">
        <authorList>
            <person name="Meier V. D."/>
        </authorList>
    </citation>
    <scope>NUCLEOTIDE SEQUENCE</scope>
    <source>
        <strain evidence="14">AVDCRST_MAG50</strain>
    </source>
</reference>
<dbReference type="GO" id="GO:0046872">
    <property type="term" value="F:metal ion binding"/>
    <property type="evidence" value="ECO:0007669"/>
    <property type="project" value="UniProtKB-KW"/>
</dbReference>
<dbReference type="EMBL" id="CADCTF010000109">
    <property type="protein sequence ID" value="CAA9251219.1"/>
    <property type="molecule type" value="Genomic_DNA"/>
</dbReference>
<comment type="cofactor">
    <cofactor evidence="10">
        <name>Zn(2+)</name>
        <dbReference type="ChEBI" id="CHEBI:29105"/>
    </cofactor>
    <text evidence="10">Binds 1 zinc ion per subunit.</text>
</comment>
<evidence type="ECO:0000256" key="6">
    <source>
        <dbReference type="ARBA" id="ARBA00022833"/>
    </source>
</evidence>
<evidence type="ECO:0000256" key="7">
    <source>
        <dbReference type="ARBA" id="ARBA00022989"/>
    </source>
</evidence>
<dbReference type="PANTHER" id="PTHR43221">
    <property type="entry name" value="PROTEASE HTPX"/>
    <property type="match status" value="1"/>
</dbReference>
<dbReference type="Pfam" id="PF01435">
    <property type="entry name" value="Peptidase_M48"/>
    <property type="match status" value="1"/>
</dbReference>
<evidence type="ECO:0000256" key="11">
    <source>
        <dbReference type="SAM" id="MobiDB-lite"/>
    </source>
</evidence>
<keyword evidence="6 10" id="KW-0862">Zinc</keyword>
<evidence type="ECO:0000259" key="13">
    <source>
        <dbReference type="Pfam" id="PF01435"/>
    </source>
</evidence>
<evidence type="ECO:0000313" key="14">
    <source>
        <dbReference type="EMBL" id="CAA9251219.1"/>
    </source>
</evidence>
<feature type="region of interest" description="Disordered" evidence="11">
    <location>
        <begin position="227"/>
        <end position="251"/>
    </location>
</feature>
<keyword evidence="7 12" id="KW-1133">Transmembrane helix</keyword>
<name>A0A6J4IGK5_9ACTN</name>
<dbReference type="InterPro" id="IPR001915">
    <property type="entry name" value="Peptidase_M48"/>
</dbReference>
<keyword evidence="5 10" id="KW-0378">Hydrolase</keyword>
<dbReference type="GO" id="GO:0004222">
    <property type="term" value="F:metalloendopeptidase activity"/>
    <property type="evidence" value="ECO:0007669"/>
    <property type="project" value="InterPro"/>
</dbReference>
<dbReference type="Gene3D" id="3.30.2010.10">
    <property type="entry name" value="Metalloproteases ('zincins'), catalytic domain"/>
    <property type="match status" value="1"/>
</dbReference>
<sequence length="260" mass="27314">MSANKRRALLVLVALGGSFVAVGLVLALVTNAGFAVVLVALLIGVAVALAAHHKADAMVLSMTGAREVAPGEQARLLNLVENLCVAAGLPKPRLFVLDDDAPNACATGRDPKHAALVVTTGLLDKLSRIELEAVVAHELSHIKSRDTLVSTIAATVVGTLTRPLPAPLAARCVRWVVDADQERQADVAGVALTRYPPGLISALEKIVQDPASLRSAPRAMAHVWIEEPRSAVPSPEGGSPRPASLTRPPLEERIEALREL</sequence>
<evidence type="ECO:0000256" key="12">
    <source>
        <dbReference type="SAM" id="Phobius"/>
    </source>
</evidence>
<organism evidence="14">
    <name type="scientific">uncultured Acidimicrobiales bacterium</name>
    <dbReference type="NCBI Taxonomy" id="310071"/>
    <lineage>
        <taxon>Bacteria</taxon>
        <taxon>Bacillati</taxon>
        <taxon>Actinomycetota</taxon>
        <taxon>Acidimicrobiia</taxon>
        <taxon>Acidimicrobiales</taxon>
        <taxon>environmental samples</taxon>
    </lineage>
</organism>
<evidence type="ECO:0000256" key="4">
    <source>
        <dbReference type="ARBA" id="ARBA00022723"/>
    </source>
</evidence>
<feature type="transmembrane region" description="Helical" evidence="12">
    <location>
        <begin position="33"/>
        <end position="52"/>
    </location>
</feature>
<dbReference type="GO" id="GO:0005886">
    <property type="term" value="C:plasma membrane"/>
    <property type="evidence" value="ECO:0007669"/>
    <property type="project" value="UniProtKB-SubCell"/>
</dbReference>
<dbReference type="AlphaFoldDB" id="A0A6J4IGK5"/>
<dbReference type="InterPro" id="IPR050083">
    <property type="entry name" value="HtpX_protease"/>
</dbReference>
<evidence type="ECO:0000256" key="1">
    <source>
        <dbReference type="ARBA" id="ARBA00022475"/>
    </source>
</evidence>
<dbReference type="PANTHER" id="PTHR43221:SF2">
    <property type="entry name" value="PROTEASE HTPX HOMOLOG"/>
    <property type="match status" value="1"/>
</dbReference>
<keyword evidence="4" id="KW-0479">Metal-binding</keyword>
<keyword evidence="1" id="KW-1003">Cell membrane</keyword>
<keyword evidence="2 10" id="KW-0645">Protease</keyword>
<evidence type="ECO:0000256" key="2">
    <source>
        <dbReference type="ARBA" id="ARBA00022670"/>
    </source>
</evidence>
<evidence type="ECO:0000256" key="10">
    <source>
        <dbReference type="RuleBase" id="RU003983"/>
    </source>
</evidence>
<accession>A0A6J4IGK5</accession>
<protein>
    <recommendedName>
        <fullName evidence="13">Peptidase M48 domain-containing protein</fullName>
    </recommendedName>
</protein>
<feature type="domain" description="Peptidase M48" evidence="13">
    <location>
        <begin position="72"/>
        <end position="259"/>
    </location>
</feature>
<evidence type="ECO:0000256" key="3">
    <source>
        <dbReference type="ARBA" id="ARBA00022692"/>
    </source>
</evidence>
<proteinExistence type="inferred from homology"/>
<keyword evidence="9 12" id="KW-0472">Membrane</keyword>